<dbReference type="EMBL" id="FOAG01000007">
    <property type="protein sequence ID" value="SEL68224.1"/>
    <property type="molecule type" value="Genomic_DNA"/>
</dbReference>
<evidence type="ECO:0000256" key="5">
    <source>
        <dbReference type="ARBA" id="ARBA00023204"/>
    </source>
</evidence>
<keyword evidence="5" id="KW-0234">DNA repair</keyword>
<dbReference type="Proteomes" id="UP000199582">
    <property type="component" value="Unassembled WGS sequence"/>
</dbReference>
<evidence type="ECO:0000313" key="7">
    <source>
        <dbReference type="EMBL" id="SEL68224.1"/>
    </source>
</evidence>
<keyword evidence="4" id="KW-0378">Hydrolase</keyword>
<evidence type="ECO:0000313" key="8">
    <source>
        <dbReference type="Proteomes" id="UP000199582"/>
    </source>
</evidence>
<dbReference type="GO" id="GO:0016787">
    <property type="term" value="F:hydrolase activity"/>
    <property type="evidence" value="ECO:0007669"/>
    <property type="project" value="UniProtKB-KW"/>
</dbReference>
<organism evidence="7 8">
    <name type="scientific">Roseovarius azorensis</name>
    <dbReference type="NCBI Taxonomy" id="1287727"/>
    <lineage>
        <taxon>Bacteria</taxon>
        <taxon>Pseudomonadati</taxon>
        <taxon>Pseudomonadota</taxon>
        <taxon>Alphaproteobacteria</taxon>
        <taxon>Rhodobacterales</taxon>
        <taxon>Roseobacteraceae</taxon>
        <taxon>Roseovarius</taxon>
    </lineage>
</organism>
<reference evidence="7 8" key="1">
    <citation type="submission" date="2016-10" db="EMBL/GenBank/DDBJ databases">
        <authorList>
            <person name="de Groot N.N."/>
        </authorList>
    </citation>
    <scope>NUCLEOTIDE SEQUENCE [LARGE SCALE GENOMIC DNA]</scope>
    <source>
        <strain evidence="7 8">DSM 100674</strain>
    </source>
</reference>
<evidence type="ECO:0000256" key="4">
    <source>
        <dbReference type="ARBA" id="ARBA00022801"/>
    </source>
</evidence>
<sequence length="124" mass="14603">MADRLDAEQRSANMRAICSKGMKPEMIVRQLVHSMGYRYRLHRKDLPAKPDLVFGPRRKVTFVNGCFWHQHGDPACKLAHAPKSRLDYWQPKLSRNQERDAVNQAELESRGWKVLTIWECETRR</sequence>
<dbReference type="STRING" id="1287727.SAMN05443999_10731"/>
<dbReference type="InterPro" id="IPR011335">
    <property type="entry name" value="Restrct_endonuc-II-like"/>
</dbReference>
<dbReference type="Gene3D" id="3.40.960.10">
    <property type="entry name" value="VSR Endonuclease"/>
    <property type="match status" value="1"/>
</dbReference>
<protein>
    <submittedName>
        <fullName evidence="7">T/G mismatch-specific endonuclease</fullName>
    </submittedName>
</protein>
<dbReference type="CDD" id="cd00221">
    <property type="entry name" value="Vsr"/>
    <property type="match status" value="1"/>
</dbReference>
<evidence type="ECO:0000256" key="6">
    <source>
        <dbReference type="ARBA" id="ARBA00029466"/>
    </source>
</evidence>
<evidence type="ECO:0000256" key="1">
    <source>
        <dbReference type="ARBA" id="ARBA00022722"/>
    </source>
</evidence>
<dbReference type="InterPro" id="IPR004603">
    <property type="entry name" value="DNA_mismatch_endonuc_vsr"/>
</dbReference>
<name>A0A1H7S904_9RHOB</name>
<dbReference type="NCBIfam" id="TIGR00632">
    <property type="entry name" value="vsr"/>
    <property type="match status" value="1"/>
</dbReference>
<proteinExistence type="inferred from homology"/>
<dbReference type="SUPFAM" id="SSF52980">
    <property type="entry name" value="Restriction endonuclease-like"/>
    <property type="match status" value="1"/>
</dbReference>
<keyword evidence="3" id="KW-0227">DNA damage</keyword>
<keyword evidence="8" id="KW-1185">Reference proteome</keyword>
<keyword evidence="1" id="KW-0540">Nuclease</keyword>
<dbReference type="Pfam" id="PF03852">
    <property type="entry name" value="Vsr"/>
    <property type="match status" value="1"/>
</dbReference>
<dbReference type="OrthoDB" id="9801520at2"/>
<dbReference type="PIRSF" id="PIRSF018267">
    <property type="entry name" value="VSR_endonuc"/>
    <property type="match status" value="1"/>
</dbReference>
<comment type="similarity">
    <text evidence="6">Belongs to the Vsr family.</text>
</comment>
<keyword evidence="2 7" id="KW-0255">Endonuclease</keyword>
<dbReference type="GO" id="GO:0004519">
    <property type="term" value="F:endonuclease activity"/>
    <property type="evidence" value="ECO:0007669"/>
    <property type="project" value="UniProtKB-KW"/>
</dbReference>
<dbReference type="AlphaFoldDB" id="A0A1H7S904"/>
<evidence type="ECO:0000256" key="2">
    <source>
        <dbReference type="ARBA" id="ARBA00022759"/>
    </source>
</evidence>
<accession>A0A1H7S904</accession>
<evidence type="ECO:0000256" key="3">
    <source>
        <dbReference type="ARBA" id="ARBA00022763"/>
    </source>
</evidence>
<gene>
    <name evidence="7" type="ORF">SAMN05443999_10731</name>
</gene>
<dbReference type="GO" id="GO:0006298">
    <property type="term" value="P:mismatch repair"/>
    <property type="evidence" value="ECO:0007669"/>
    <property type="project" value="InterPro"/>
</dbReference>